<comment type="caution">
    <text evidence="5">The sequence shown here is derived from an EMBL/GenBank/DDBJ whole genome shotgun (WGS) entry which is preliminary data.</text>
</comment>
<dbReference type="InterPro" id="IPR013858">
    <property type="entry name" value="Peptidase_M10B_C"/>
</dbReference>
<dbReference type="GO" id="GO:0005509">
    <property type="term" value="F:calcium ion binding"/>
    <property type="evidence" value="ECO:0007669"/>
    <property type="project" value="InterPro"/>
</dbReference>
<proteinExistence type="predicted"/>
<sequence>MATFIEIAGFSSGPFADDTFDSADTGDNFLIGDAGNTLLGPGTGGNDTLAISASYSGTNVIAGDSSNLASGATGGNDTLTGGDNAERNEMYGDAYNMQAFSTGGNDLLIAGDGAFKNEMYGDAYLGNFQSVGGNDTLISGTGNDLLVGDFMFQFGALTGSDIFVFRPDNGQDQIVDFERGKDKIDLSELVIVDLSIPRKGLDRLPEKALDALLARHSQSLSFDDLDSNGSGVLDDGDDFVSVADGQTTIDLGAALGGAVGENTVEILNVTGLTVDDFIF</sequence>
<dbReference type="EMBL" id="JAAGOX010000054">
    <property type="protein sequence ID" value="NDW47332.1"/>
    <property type="molecule type" value="Genomic_DNA"/>
</dbReference>
<keyword evidence="3" id="KW-0677">Repeat</keyword>
<dbReference type="AlphaFoldDB" id="A0A6B2NT66"/>
<protein>
    <recommendedName>
        <fullName evidence="4">Peptidase M10 serralysin C-terminal domain-containing protein</fullName>
    </recommendedName>
</protein>
<comment type="subcellular location">
    <subcellularLocation>
        <location evidence="1">Secreted</location>
    </subcellularLocation>
</comment>
<evidence type="ECO:0000256" key="2">
    <source>
        <dbReference type="ARBA" id="ARBA00022525"/>
    </source>
</evidence>
<feature type="domain" description="Peptidase M10 serralysin C-terminal" evidence="4">
    <location>
        <begin position="137"/>
        <end position="193"/>
    </location>
</feature>
<dbReference type="SUPFAM" id="SSF51120">
    <property type="entry name" value="beta-Roll"/>
    <property type="match status" value="1"/>
</dbReference>
<keyword evidence="2" id="KW-0964">Secreted</keyword>
<evidence type="ECO:0000256" key="1">
    <source>
        <dbReference type="ARBA" id="ARBA00004613"/>
    </source>
</evidence>
<dbReference type="InterPro" id="IPR011049">
    <property type="entry name" value="Serralysin-like_metalloprot_C"/>
</dbReference>
<accession>A0A6B2NT66</accession>
<gene>
    <name evidence="5" type="ORF">G0P99_20510</name>
</gene>
<dbReference type="GO" id="GO:0005615">
    <property type="term" value="C:extracellular space"/>
    <property type="evidence" value="ECO:0007669"/>
    <property type="project" value="InterPro"/>
</dbReference>
<dbReference type="Pfam" id="PF08548">
    <property type="entry name" value="Peptidase_M10_C"/>
    <property type="match status" value="1"/>
</dbReference>
<evidence type="ECO:0000259" key="4">
    <source>
        <dbReference type="Pfam" id="PF08548"/>
    </source>
</evidence>
<dbReference type="Gene3D" id="2.150.10.10">
    <property type="entry name" value="Serralysin-like metalloprotease, C-terminal"/>
    <property type="match status" value="1"/>
</dbReference>
<dbReference type="RefSeq" id="WP_164132347.1">
    <property type="nucleotide sequence ID" value="NZ_JAAGOX010000054.1"/>
</dbReference>
<evidence type="ECO:0000313" key="5">
    <source>
        <dbReference type="EMBL" id="NDW47332.1"/>
    </source>
</evidence>
<reference evidence="5" key="1">
    <citation type="submission" date="2020-02" db="EMBL/GenBank/DDBJ databases">
        <title>Delineation of the pyrene-degrading pathway in Roseobacter clade bacteria by genomic analysis.</title>
        <authorList>
            <person name="Zhou H."/>
            <person name="Wang H."/>
        </authorList>
    </citation>
    <scope>NUCLEOTIDE SEQUENCE</scope>
    <source>
        <strain evidence="5">PrR005</strain>
    </source>
</reference>
<name>A0A6B2NT66_9RHOB</name>
<evidence type="ECO:0000256" key="3">
    <source>
        <dbReference type="ARBA" id="ARBA00022737"/>
    </source>
</evidence>
<organism evidence="5">
    <name type="scientific">Ruegeria sp. PrR005</name>
    <dbReference type="NCBI Taxonomy" id="2706882"/>
    <lineage>
        <taxon>Bacteria</taxon>
        <taxon>Pseudomonadati</taxon>
        <taxon>Pseudomonadota</taxon>
        <taxon>Alphaproteobacteria</taxon>
        <taxon>Rhodobacterales</taxon>
        <taxon>Roseobacteraceae</taxon>
        <taxon>Ruegeria</taxon>
    </lineage>
</organism>